<sequence length="146" mass="16155">MVSQFNRPLFRALQPVQIASWHQLGTSGSNSSFLRELANSLVMKEAGEKEVVGDHRFASERVYWLRRPSVPGSFEAGFTTLETRPFSSRLVLGLFDLAAQEPSMLWVADRLSMDRNGRPALPSAGLSAAFARTQAPFKGAQFGLLR</sequence>
<evidence type="ECO:0000313" key="2">
    <source>
        <dbReference type="Proteomes" id="UP000604046"/>
    </source>
</evidence>
<dbReference type="Proteomes" id="UP000604046">
    <property type="component" value="Unassembled WGS sequence"/>
</dbReference>
<reference evidence="1" key="1">
    <citation type="submission" date="2021-02" db="EMBL/GenBank/DDBJ databases">
        <authorList>
            <person name="Dougan E. K."/>
            <person name="Rhodes N."/>
            <person name="Thang M."/>
            <person name="Chan C."/>
        </authorList>
    </citation>
    <scope>NUCLEOTIDE SEQUENCE</scope>
</reference>
<dbReference type="OrthoDB" id="408083at2759"/>
<accession>A0A812Q2T1</accession>
<comment type="caution">
    <text evidence="1">The sequence shown here is derived from an EMBL/GenBank/DDBJ whole genome shotgun (WGS) entry which is preliminary data.</text>
</comment>
<name>A0A812Q2T1_9DINO</name>
<keyword evidence="2" id="KW-1185">Reference proteome</keyword>
<dbReference type="AlphaFoldDB" id="A0A812Q2T1"/>
<evidence type="ECO:0000313" key="1">
    <source>
        <dbReference type="EMBL" id="CAE7355185.1"/>
    </source>
</evidence>
<dbReference type="EMBL" id="CAJNDS010002157">
    <property type="protein sequence ID" value="CAE7355185.1"/>
    <property type="molecule type" value="Genomic_DNA"/>
</dbReference>
<proteinExistence type="predicted"/>
<organism evidence="1 2">
    <name type="scientific">Symbiodinium natans</name>
    <dbReference type="NCBI Taxonomy" id="878477"/>
    <lineage>
        <taxon>Eukaryota</taxon>
        <taxon>Sar</taxon>
        <taxon>Alveolata</taxon>
        <taxon>Dinophyceae</taxon>
        <taxon>Suessiales</taxon>
        <taxon>Symbiodiniaceae</taxon>
        <taxon>Symbiodinium</taxon>
    </lineage>
</organism>
<gene>
    <name evidence="1" type="ORF">SNAT2548_LOCUS18864</name>
</gene>
<protein>
    <submittedName>
        <fullName evidence="1">Uncharacterized protein</fullName>
    </submittedName>
</protein>